<reference evidence="2" key="1">
    <citation type="journal article" date="2015" name="Genome Announc.">
        <title>Genome sequence of the AIDS-associated pathogen Penicillium marneffei (ATCC18224) and its near taxonomic relative Talaromyces stipitatus (ATCC10500).</title>
        <authorList>
            <person name="Nierman W.C."/>
            <person name="Fedorova-Abrams N.D."/>
            <person name="Andrianopoulos A."/>
        </authorList>
    </citation>
    <scope>NUCLEOTIDE SEQUENCE [LARGE SCALE GENOMIC DNA]</scope>
    <source>
        <strain evidence="2">ATCC 10500 / CBS 375.48 / QM 6759 / NRRL 1006</strain>
    </source>
</reference>
<dbReference type="HOGENOM" id="CLU_069867_3_1_1"/>
<dbReference type="VEuPathDB" id="FungiDB:TSTA_055450"/>
<dbReference type="PANTHER" id="PTHR36166:SF1">
    <property type="entry name" value="SRPBCC DOMAIN-CONTAINING PROTEIN"/>
    <property type="match status" value="1"/>
</dbReference>
<sequence length="167" mass="19095">MAIETQIEIAAAPSRVREIVRNPFPFFSCRRLKHFKQLLDFSKYPQWHTSLIKLLEPEDNSKSFSSLQPGDKIKCNIDGMEFVADIMANTEKLFQWQGPLVYSLISGLHSFHFESANNDGSSTIFRQTEKFTGPIAFLMVPSLLGRKLLGQYNRFNRELKVYAEGSG</sequence>
<dbReference type="InParanoid" id="B8MRE8"/>
<dbReference type="OMA" id="PEWHTEW"/>
<accession>B8MRE8</accession>
<dbReference type="eggNOG" id="ENOG502S64G">
    <property type="taxonomic scope" value="Eukaryota"/>
</dbReference>
<organism evidence="1 2">
    <name type="scientific">Talaromyces stipitatus (strain ATCC 10500 / CBS 375.48 / QM 6759 / NRRL 1006)</name>
    <name type="common">Penicillium stipitatum</name>
    <dbReference type="NCBI Taxonomy" id="441959"/>
    <lineage>
        <taxon>Eukaryota</taxon>
        <taxon>Fungi</taxon>
        <taxon>Dikarya</taxon>
        <taxon>Ascomycota</taxon>
        <taxon>Pezizomycotina</taxon>
        <taxon>Eurotiomycetes</taxon>
        <taxon>Eurotiomycetidae</taxon>
        <taxon>Eurotiales</taxon>
        <taxon>Trichocomaceae</taxon>
        <taxon>Talaromyces</taxon>
        <taxon>Talaromyces sect. Talaromyces</taxon>
    </lineage>
</organism>
<dbReference type="CDD" id="cd07822">
    <property type="entry name" value="SRPBCC_4"/>
    <property type="match status" value="1"/>
</dbReference>
<keyword evidence="2" id="KW-1185">Reference proteome</keyword>
<name>B8MRE8_TALSN</name>
<dbReference type="PANTHER" id="PTHR36166">
    <property type="entry name" value="CHROMOSOME 9, WHOLE GENOME SHOTGUN SEQUENCE"/>
    <property type="match status" value="1"/>
</dbReference>
<gene>
    <name evidence="1" type="ORF">TSTA_055450</name>
</gene>
<dbReference type="EMBL" id="EQ962659">
    <property type="protein sequence ID" value="EED13043.1"/>
    <property type="molecule type" value="Genomic_DNA"/>
</dbReference>
<dbReference type="SUPFAM" id="SSF55961">
    <property type="entry name" value="Bet v1-like"/>
    <property type="match status" value="1"/>
</dbReference>
<protein>
    <recommendedName>
        <fullName evidence="3">DUF1990 domain-containing protein</fullName>
    </recommendedName>
</protein>
<dbReference type="OrthoDB" id="509124at2759"/>
<dbReference type="RefSeq" id="XP_002487154.1">
    <property type="nucleotide sequence ID" value="XM_002487109.1"/>
</dbReference>
<evidence type="ECO:0008006" key="3">
    <source>
        <dbReference type="Google" id="ProtNLM"/>
    </source>
</evidence>
<dbReference type="GeneID" id="8102238"/>
<dbReference type="PhylomeDB" id="B8MRE8"/>
<evidence type="ECO:0000313" key="2">
    <source>
        <dbReference type="Proteomes" id="UP000001745"/>
    </source>
</evidence>
<dbReference type="AlphaFoldDB" id="B8MRE8"/>
<dbReference type="Gene3D" id="3.30.530.20">
    <property type="match status" value="1"/>
</dbReference>
<evidence type="ECO:0000313" key="1">
    <source>
        <dbReference type="EMBL" id="EED13043.1"/>
    </source>
</evidence>
<dbReference type="STRING" id="441959.B8MRE8"/>
<dbReference type="InterPro" id="IPR023393">
    <property type="entry name" value="START-like_dom_sf"/>
</dbReference>
<proteinExistence type="predicted"/>
<dbReference type="Proteomes" id="UP000001745">
    <property type="component" value="Unassembled WGS sequence"/>
</dbReference>